<dbReference type="EMBL" id="KB587437">
    <property type="protein sequence ID" value="EMP25704.1"/>
    <property type="molecule type" value="Genomic_DNA"/>
</dbReference>
<name>M7AMG8_CHEMY</name>
<accession>M7AMG8</accession>
<proteinExistence type="predicted"/>
<feature type="compositionally biased region" description="Basic and acidic residues" evidence="1">
    <location>
        <begin position="1"/>
        <end position="49"/>
    </location>
</feature>
<feature type="region of interest" description="Disordered" evidence="1">
    <location>
        <begin position="1"/>
        <end position="63"/>
    </location>
</feature>
<gene>
    <name evidence="2" type="ORF">UY3_17220</name>
</gene>
<evidence type="ECO:0000313" key="3">
    <source>
        <dbReference type="Proteomes" id="UP000031443"/>
    </source>
</evidence>
<evidence type="ECO:0000313" key="2">
    <source>
        <dbReference type="EMBL" id="EMP25704.1"/>
    </source>
</evidence>
<dbReference type="AlphaFoldDB" id="M7AMG8"/>
<dbReference type="Proteomes" id="UP000031443">
    <property type="component" value="Unassembled WGS sequence"/>
</dbReference>
<organism evidence="2 3">
    <name type="scientific">Chelonia mydas</name>
    <name type="common">Green sea-turtle</name>
    <name type="synonym">Chelonia agassizi</name>
    <dbReference type="NCBI Taxonomy" id="8469"/>
    <lineage>
        <taxon>Eukaryota</taxon>
        <taxon>Metazoa</taxon>
        <taxon>Chordata</taxon>
        <taxon>Craniata</taxon>
        <taxon>Vertebrata</taxon>
        <taxon>Euteleostomi</taxon>
        <taxon>Archelosauria</taxon>
        <taxon>Testudinata</taxon>
        <taxon>Testudines</taxon>
        <taxon>Cryptodira</taxon>
        <taxon>Durocryptodira</taxon>
        <taxon>Americhelydia</taxon>
        <taxon>Chelonioidea</taxon>
        <taxon>Cheloniidae</taxon>
        <taxon>Chelonia</taxon>
    </lineage>
</organism>
<protein>
    <submittedName>
        <fullName evidence="2">Uncharacterized protein</fullName>
    </submittedName>
</protein>
<reference evidence="3" key="1">
    <citation type="journal article" date="2013" name="Nat. Genet.">
        <title>The draft genomes of soft-shell turtle and green sea turtle yield insights into the development and evolution of the turtle-specific body plan.</title>
        <authorList>
            <person name="Wang Z."/>
            <person name="Pascual-Anaya J."/>
            <person name="Zadissa A."/>
            <person name="Li W."/>
            <person name="Niimura Y."/>
            <person name="Huang Z."/>
            <person name="Li C."/>
            <person name="White S."/>
            <person name="Xiong Z."/>
            <person name="Fang D."/>
            <person name="Wang B."/>
            <person name="Ming Y."/>
            <person name="Chen Y."/>
            <person name="Zheng Y."/>
            <person name="Kuraku S."/>
            <person name="Pignatelli M."/>
            <person name="Herrero J."/>
            <person name="Beal K."/>
            <person name="Nozawa M."/>
            <person name="Li Q."/>
            <person name="Wang J."/>
            <person name="Zhang H."/>
            <person name="Yu L."/>
            <person name="Shigenobu S."/>
            <person name="Wang J."/>
            <person name="Liu J."/>
            <person name="Flicek P."/>
            <person name="Searle S."/>
            <person name="Wang J."/>
            <person name="Kuratani S."/>
            <person name="Yin Y."/>
            <person name="Aken B."/>
            <person name="Zhang G."/>
            <person name="Irie N."/>
        </authorList>
    </citation>
    <scope>NUCLEOTIDE SEQUENCE [LARGE SCALE GENOMIC DNA]</scope>
</reference>
<evidence type="ECO:0000256" key="1">
    <source>
        <dbReference type="SAM" id="MobiDB-lite"/>
    </source>
</evidence>
<sequence length="227" mass="25039">MCKAVREAETAREEAAHERAMEAQREAQRHAQEERERERKHELELEMARAKQNIPDNPSNPGAEMLHEHYPHVKGRTAPLLRDVYIPDGPSGPACESNDLVEVDGVTPGVTESRTRGTSKSTEEFHHRPRYRLLSGRTDDSDGKHPSVTVASVYTTAVGSADTGKGAIELTLHASPPLRGLQRPVLGLTCPERNSRRSSMGARESAALLLLCVRSVNRKVYTTSSCI</sequence>
<keyword evidence="3" id="KW-1185">Reference proteome</keyword>